<dbReference type="InterPro" id="IPR046341">
    <property type="entry name" value="SET_dom_sf"/>
</dbReference>
<evidence type="ECO:0000259" key="1">
    <source>
        <dbReference type="PROSITE" id="PS50280"/>
    </source>
</evidence>
<dbReference type="Pfam" id="PF00856">
    <property type="entry name" value="SET"/>
    <property type="match status" value="1"/>
</dbReference>
<organism evidence="2 3">
    <name type="scientific">Gilvimarinus algae</name>
    <dbReference type="NCBI Taxonomy" id="3058037"/>
    <lineage>
        <taxon>Bacteria</taxon>
        <taxon>Pseudomonadati</taxon>
        <taxon>Pseudomonadota</taxon>
        <taxon>Gammaproteobacteria</taxon>
        <taxon>Cellvibrionales</taxon>
        <taxon>Cellvibrionaceae</taxon>
        <taxon>Gilvimarinus</taxon>
    </lineage>
</organism>
<accession>A0ABT8TI90</accession>
<dbReference type="InterPro" id="IPR001214">
    <property type="entry name" value="SET_dom"/>
</dbReference>
<comment type="caution">
    <text evidence="2">The sequence shown here is derived from an EMBL/GenBank/DDBJ whole genome shotgun (WGS) entry which is preliminary data.</text>
</comment>
<proteinExistence type="predicted"/>
<reference evidence="2" key="1">
    <citation type="submission" date="2023-07" db="EMBL/GenBank/DDBJ databases">
        <title>Gilvimarinus algae sp. nov., isolated from the surface of Kelp.</title>
        <authorList>
            <person name="Sun Y.Y."/>
            <person name="Gong Y."/>
            <person name="Du Z.J."/>
        </authorList>
    </citation>
    <scope>NUCLEOTIDE SEQUENCE</scope>
    <source>
        <strain evidence="2">SDUM040014</strain>
    </source>
</reference>
<protein>
    <submittedName>
        <fullName evidence="2">SET domain-containing protein-lysine N-methyltransferase</fullName>
    </submittedName>
</protein>
<gene>
    <name evidence="2" type="ORF">QWI16_15800</name>
</gene>
<dbReference type="SUPFAM" id="SSF82199">
    <property type="entry name" value="SET domain"/>
    <property type="match status" value="1"/>
</dbReference>
<dbReference type="RefSeq" id="WP_302714567.1">
    <property type="nucleotide sequence ID" value="NZ_JAULRT010000062.1"/>
</dbReference>
<dbReference type="Proteomes" id="UP001168380">
    <property type="component" value="Unassembled WGS sequence"/>
</dbReference>
<dbReference type="EMBL" id="JAULRT010000062">
    <property type="protein sequence ID" value="MDO3383646.1"/>
    <property type="molecule type" value="Genomic_DNA"/>
</dbReference>
<evidence type="ECO:0000313" key="2">
    <source>
        <dbReference type="EMBL" id="MDO3383646.1"/>
    </source>
</evidence>
<feature type="domain" description="SET" evidence="1">
    <location>
        <begin position="3"/>
        <end position="94"/>
    </location>
</feature>
<sequence>MKKTLKVKDSGIHGKGLFATEAIKKGTLLGVCKTRKTVRDSAYVLHTDKGPVEVTCRLKYINHSSQPNVAYYDDLSVEALRTIKPGEELTHHYGEEWE</sequence>
<keyword evidence="3" id="KW-1185">Reference proteome</keyword>
<dbReference type="PROSITE" id="PS50280">
    <property type="entry name" value="SET"/>
    <property type="match status" value="1"/>
</dbReference>
<dbReference type="Gene3D" id="2.170.270.10">
    <property type="entry name" value="SET domain"/>
    <property type="match status" value="1"/>
</dbReference>
<evidence type="ECO:0000313" key="3">
    <source>
        <dbReference type="Proteomes" id="UP001168380"/>
    </source>
</evidence>
<name>A0ABT8TI90_9GAMM</name>